<comment type="caution">
    <text evidence="2">The sequence shown here is derived from an EMBL/GenBank/DDBJ whole genome shotgun (WGS) entry which is preliminary data.</text>
</comment>
<gene>
    <name evidence="2" type="ORF">E4L98_25805</name>
</gene>
<dbReference type="Proteomes" id="UP000297729">
    <property type="component" value="Unassembled WGS sequence"/>
</dbReference>
<dbReference type="OrthoDB" id="323463at2"/>
<keyword evidence="2" id="KW-0808">Transferase</keyword>
<evidence type="ECO:0000259" key="1">
    <source>
        <dbReference type="Pfam" id="PF10119"/>
    </source>
</evidence>
<keyword evidence="3" id="KW-1185">Reference proteome</keyword>
<dbReference type="Pfam" id="PF10119">
    <property type="entry name" value="MethyTransf_Reg"/>
    <property type="match status" value="1"/>
</dbReference>
<reference evidence="2 3" key="1">
    <citation type="submission" date="2019-03" db="EMBL/GenBank/DDBJ databases">
        <title>Draft Genome Sequence of Duganella callidus sp. nov., a Novel Duganella Species Isolated from Cultivated Soil.</title>
        <authorList>
            <person name="Raths R."/>
            <person name="Peta V."/>
            <person name="Bucking H."/>
        </authorList>
    </citation>
    <scope>NUCLEOTIDE SEQUENCE [LARGE SCALE GENOMIC DNA]</scope>
    <source>
        <strain evidence="2 3">DN04</strain>
    </source>
</reference>
<accession>A0A4Y9S2Y3</accession>
<evidence type="ECO:0000313" key="2">
    <source>
        <dbReference type="EMBL" id="TFW15654.1"/>
    </source>
</evidence>
<dbReference type="RefSeq" id="WP_135204401.1">
    <property type="nucleotide sequence ID" value="NZ_SPVG01000250.1"/>
</dbReference>
<feature type="domain" description="Methyltransferase regulatory" evidence="1">
    <location>
        <begin position="216"/>
        <end position="299"/>
    </location>
</feature>
<proteinExistence type="predicted"/>
<keyword evidence="2" id="KW-0489">Methyltransferase</keyword>
<name>A0A4Y9S2Y3_9BURK</name>
<dbReference type="GO" id="GO:0032259">
    <property type="term" value="P:methylation"/>
    <property type="evidence" value="ECO:0007669"/>
    <property type="project" value="UniProtKB-KW"/>
</dbReference>
<dbReference type="EMBL" id="SPVG01000250">
    <property type="protein sequence ID" value="TFW15654.1"/>
    <property type="molecule type" value="Genomic_DNA"/>
</dbReference>
<dbReference type="AlphaFoldDB" id="A0A4Y9S2Y3"/>
<evidence type="ECO:0000313" key="3">
    <source>
        <dbReference type="Proteomes" id="UP000297729"/>
    </source>
</evidence>
<dbReference type="SUPFAM" id="SSF53335">
    <property type="entry name" value="S-adenosyl-L-methionine-dependent methyltransferases"/>
    <property type="match status" value="1"/>
</dbReference>
<dbReference type="InterPro" id="IPR029063">
    <property type="entry name" value="SAM-dependent_MTases_sf"/>
</dbReference>
<organism evidence="2 3">
    <name type="scientific">Duganella callida</name>
    <dbReference type="NCBI Taxonomy" id="2561932"/>
    <lineage>
        <taxon>Bacteria</taxon>
        <taxon>Pseudomonadati</taxon>
        <taxon>Pseudomonadota</taxon>
        <taxon>Betaproteobacteria</taxon>
        <taxon>Burkholderiales</taxon>
        <taxon>Oxalobacteraceae</taxon>
        <taxon>Telluria group</taxon>
        <taxon>Duganella</taxon>
    </lineage>
</organism>
<dbReference type="InterPro" id="IPR018773">
    <property type="entry name" value="MeTrfase_reg_dom_prd"/>
</dbReference>
<protein>
    <submittedName>
        <fullName evidence="2">Methyltransferase</fullName>
    </submittedName>
</protein>
<dbReference type="Gene3D" id="3.40.50.150">
    <property type="entry name" value="Vaccinia Virus protein VP39"/>
    <property type="match status" value="1"/>
</dbReference>
<dbReference type="GO" id="GO:0008168">
    <property type="term" value="F:methyltransferase activity"/>
    <property type="evidence" value="ECO:0007669"/>
    <property type="project" value="UniProtKB-KW"/>
</dbReference>
<sequence>MSDWTSGYVADIAYTYGYYAELNPLRARLLLLNSRLVPPRVGTACELGFGQGVSVNIHAAASGTRWYGTDFNPSQAGFAQQLASSYSDGAQLYDQAFAEFCARDDLPDFDYIALHGIWSWISDHNRDVIVDFLRRKLKVGGILYLSYNTQPGWTAMVPVRDLLTRHAEIMTSPGAGMVAKVDNAITFARKLWAANPAFARAHPQVAERLKAIEAQDRHYVAHEYFNRDWLPMSFAKVADWLEHAKLNFACSATAAEHVPEVQLTAEQRALLDELPDPVFRQSVRDFMINQQFRRDYWVKGPRQLTPLEHAEQISALRVVLFMPAAEVGYTLNSILGQVTLSEAIYKPVLQLLADHQPRTIGQLAQALREYQISLAQVQQAAIVLMEKGALAVAQDDEAIARCRPRASALNRVLLEQARGGQAVQFLASPVLGGGVTVERIQQLFLLARVHGKGQPGELADYAWALLKAQGQALVKDGATLQGDEQNLAELNVRAEAFSATRLPLLIALGVVD</sequence>